<accession>A0A7M1NWC4</accession>
<dbReference type="RefSeq" id="WP_197543578.1">
    <property type="nucleotide sequence ID" value="NZ_CP063120.1"/>
</dbReference>
<dbReference type="EMBL" id="CP063120">
    <property type="protein sequence ID" value="QOR17238.1"/>
    <property type="molecule type" value="Genomic_DNA"/>
</dbReference>
<dbReference type="Proteomes" id="UP000595009">
    <property type="component" value="Chromosome"/>
</dbReference>
<gene>
    <name evidence="1" type="ORF">INP94_10345</name>
</gene>
<proteinExistence type="predicted"/>
<reference evidence="1 2" key="1">
    <citation type="submission" date="2020-10" db="EMBL/GenBank/DDBJ databases">
        <title>Genomic diversity and antimicrobial resistance of Haemophilus colonising the airways of young children with cystic fibrosis.</title>
        <authorList>
            <person name="Watts S.C."/>
            <person name="Judd L.M."/>
            <person name="Carzino R."/>
            <person name="Ranganathan S."/>
            <person name="Holt K.E."/>
        </authorList>
    </citation>
    <scope>NUCLEOTIDE SEQUENCE [LARGE SCALE GENOMIC DNA]</scope>
    <source>
        <strain evidence="1 2">M1C137_2</strain>
    </source>
</reference>
<protein>
    <submittedName>
        <fullName evidence="1">Uncharacterized protein</fullName>
    </submittedName>
</protein>
<name>A0A7M1NWC4_HAEPA</name>
<evidence type="ECO:0000313" key="2">
    <source>
        <dbReference type="Proteomes" id="UP000595009"/>
    </source>
</evidence>
<sequence>MMFLLVILLGMFLRGIKNGKHLLALKYPLFCKEGGGGDLTTATYLKLISLIPFCKRGFFNFIRNIFKG</sequence>
<evidence type="ECO:0000313" key="1">
    <source>
        <dbReference type="EMBL" id="QOR17238.1"/>
    </source>
</evidence>
<dbReference type="AlphaFoldDB" id="A0A7M1NWC4"/>
<organism evidence="1 2">
    <name type="scientific">Haemophilus parainfluenzae</name>
    <dbReference type="NCBI Taxonomy" id="729"/>
    <lineage>
        <taxon>Bacteria</taxon>
        <taxon>Pseudomonadati</taxon>
        <taxon>Pseudomonadota</taxon>
        <taxon>Gammaproteobacteria</taxon>
        <taxon>Pasteurellales</taxon>
        <taxon>Pasteurellaceae</taxon>
        <taxon>Haemophilus</taxon>
    </lineage>
</organism>